<dbReference type="InterPro" id="IPR035490">
    <property type="entry name" value="GlmS/FrlB_SIS"/>
</dbReference>
<evidence type="ECO:0000313" key="14">
    <source>
        <dbReference type="Proteomes" id="UP000053577"/>
    </source>
</evidence>
<dbReference type="CDD" id="cd05009">
    <property type="entry name" value="SIS_GlmS_GlmD_2"/>
    <property type="match status" value="1"/>
</dbReference>
<evidence type="ECO:0000256" key="2">
    <source>
        <dbReference type="ARBA" id="ARBA00004496"/>
    </source>
</evidence>
<feature type="initiator methionine" description="Removed" evidence="10">
    <location>
        <position position="1"/>
    </location>
</feature>
<gene>
    <name evidence="10" type="primary">glmS</name>
    <name evidence="13" type="ORF">DA01_01415</name>
</gene>
<comment type="subcellular location">
    <subcellularLocation>
        <location evidence="2 10">Cytoplasm</location>
    </subcellularLocation>
</comment>
<evidence type="ECO:0000256" key="9">
    <source>
        <dbReference type="ARBA" id="ARBA00022962"/>
    </source>
</evidence>
<keyword evidence="8" id="KW-0677">Repeat</keyword>
<keyword evidence="5 10" id="KW-0963">Cytoplasm</keyword>
<dbReference type="GO" id="GO:0006002">
    <property type="term" value="P:fructose 6-phosphate metabolic process"/>
    <property type="evidence" value="ECO:0007669"/>
    <property type="project" value="TreeGrafter"/>
</dbReference>
<evidence type="ECO:0000256" key="8">
    <source>
        <dbReference type="ARBA" id="ARBA00022737"/>
    </source>
</evidence>
<feature type="domain" description="SIS" evidence="12">
    <location>
        <begin position="442"/>
        <end position="583"/>
    </location>
</feature>
<dbReference type="FunFam" id="3.40.50.10490:FF:000002">
    <property type="entry name" value="Glutamine--fructose-6-phosphate aminotransferase [isomerizing]"/>
    <property type="match status" value="1"/>
</dbReference>
<dbReference type="FunFam" id="3.60.20.10:FF:000006">
    <property type="entry name" value="Glutamine--fructose-6-phosphate aminotransferase [isomerizing]"/>
    <property type="match status" value="1"/>
</dbReference>
<dbReference type="GO" id="GO:0005975">
    <property type="term" value="P:carbohydrate metabolic process"/>
    <property type="evidence" value="ECO:0007669"/>
    <property type="project" value="UniProtKB-UniRule"/>
</dbReference>
<evidence type="ECO:0000256" key="3">
    <source>
        <dbReference type="ARBA" id="ARBA00012916"/>
    </source>
</evidence>
<keyword evidence="7 10" id="KW-0808">Transferase</keyword>
<dbReference type="PANTHER" id="PTHR10937">
    <property type="entry name" value="GLUCOSAMINE--FRUCTOSE-6-PHOSPHATE AMINOTRANSFERASE, ISOMERIZING"/>
    <property type="match status" value="1"/>
</dbReference>
<dbReference type="CDD" id="cd00714">
    <property type="entry name" value="GFAT"/>
    <property type="match status" value="1"/>
</dbReference>
<comment type="catalytic activity">
    <reaction evidence="1 10">
        <text>D-fructose 6-phosphate + L-glutamine = D-glucosamine 6-phosphate + L-glutamate</text>
        <dbReference type="Rhea" id="RHEA:13237"/>
        <dbReference type="ChEBI" id="CHEBI:29985"/>
        <dbReference type="ChEBI" id="CHEBI:58359"/>
        <dbReference type="ChEBI" id="CHEBI:58725"/>
        <dbReference type="ChEBI" id="CHEBI:61527"/>
        <dbReference type="EC" id="2.6.1.16"/>
    </reaction>
</comment>
<dbReference type="Gene3D" id="3.60.20.10">
    <property type="entry name" value="Glutamine Phosphoribosylpyrophosphate, subunit 1, domain 1"/>
    <property type="match status" value="1"/>
</dbReference>
<sequence>MCGIVGYTGKRQAQAVLYDCLCRLEYRGYDSCGIAVNTPEVQVFKDAGKVRNILQNAPRFEGTAGLGHTRWATCGEPTQINAHPHIDCTGKISLVHNGVINNYAQLRKRLEAGGHKVVSDTDTELIAHLIEEYDKGNLEEAVRQAVKEIDGSYALVVMRSGDNTLVAVRKDSPLVIGVGDGEYLVASDVPAILGYTNRVIYPEEGDIAVISPDSLKINRNGEYIIPRVEKINWTPDEAQKGGYSHYMLKEIHEQPQVIQNTLINMPLTESFYKSPLLEQGRKTGILFLACGSSYHAALTGRYLVEEHLNIPVRLEVASEFNYMQHLPPCKLAVVLSQSGETADILRAMRRLKQAGCMIVAITNVAGSTAARLADHVIYTQAGPEIGVAATKSFIAQLVVLYALCFACASAASPRYQDYLSTMRLLPGAVQKILGSHQNIKDAAIEVAKAKSAFFIGRGINYPIALEGALKLKEISYIHAEGYAAGELKHGPFALLSPETPVLALVSRDQTYEAMLTGLREIKVRRAPLIVIGEDGDDQLEQLADRVIKIPPFNRLFSPILFSVVLQLLAFYAAYELGCDIDTPRNLAKSVTVE</sequence>
<dbReference type="NCBIfam" id="TIGR01135">
    <property type="entry name" value="glmS"/>
    <property type="match status" value="1"/>
</dbReference>
<comment type="subunit">
    <text evidence="10">Homodimer.</text>
</comment>
<evidence type="ECO:0000256" key="4">
    <source>
        <dbReference type="ARBA" id="ARBA00016090"/>
    </source>
</evidence>
<dbReference type="EC" id="2.6.1.16" evidence="3 10"/>
<dbReference type="CDD" id="cd05008">
    <property type="entry name" value="SIS_GlmS_GlmD_1"/>
    <property type="match status" value="1"/>
</dbReference>
<keyword evidence="9" id="KW-0315">Glutamine amidotransferase</keyword>
<organism evidence="13 14">
    <name type="scientific">Dehalococcoides mccartyi</name>
    <dbReference type="NCBI Taxonomy" id="61435"/>
    <lineage>
        <taxon>Bacteria</taxon>
        <taxon>Bacillati</taxon>
        <taxon>Chloroflexota</taxon>
        <taxon>Dehalococcoidia</taxon>
        <taxon>Dehalococcoidales</taxon>
        <taxon>Dehalococcoidaceae</taxon>
        <taxon>Dehalococcoides</taxon>
    </lineage>
</organism>
<dbReference type="Gene3D" id="3.40.50.10490">
    <property type="entry name" value="Glucose-6-phosphate isomerase like protein, domain 1"/>
    <property type="match status" value="2"/>
</dbReference>
<evidence type="ECO:0000259" key="11">
    <source>
        <dbReference type="PROSITE" id="PS51278"/>
    </source>
</evidence>
<comment type="function">
    <text evidence="10">Catalyzes the first step in hexosamine metabolism, converting fructose-6P into glucosamine-6P using glutamine as a nitrogen source.</text>
</comment>
<dbReference type="SUPFAM" id="SSF56235">
    <property type="entry name" value="N-terminal nucleophile aminohydrolases (Ntn hydrolases)"/>
    <property type="match status" value="1"/>
</dbReference>
<dbReference type="InterPro" id="IPR001347">
    <property type="entry name" value="SIS_dom"/>
</dbReference>
<evidence type="ECO:0000256" key="6">
    <source>
        <dbReference type="ARBA" id="ARBA00022576"/>
    </source>
</evidence>
<evidence type="ECO:0000256" key="7">
    <source>
        <dbReference type="ARBA" id="ARBA00022679"/>
    </source>
</evidence>
<feature type="domain" description="SIS" evidence="12">
    <location>
        <begin position="273"/>
        <end position="413"/>
    </location>
</feature>
<comment type="caution">
    <text evidence="13">The sequence shown here is derived from an EMBL/GenBank/DDBJ whole genome shotgun (WGS) entry which is preliminary data.</text>
</comment>
<dbReference type="InterPro" id="IPR035466">
    <property type="entry name" value="GlmS/AgaS_SIS"/>
</dbReference>
<dbReference type="Proteomes" id="UP000053577">
    <property type="component" value="Unassembled WGS sequence"/>
</dbReference>
<dbReference type="InterPro" id="IPR046348">
    <property type="entry name" value="SIS_dom_sf"/>
</dbReference>
<dbReference type="GO" id="GO:0006047">
    <property type="term" value="P:UDP-N-acetylglucosamine metabolic process"/>
    <property type="evidence" value="ECO:0007669"/>
    <property type="project" value="TreeGrafter"/>
</dbReference>
<accession>A0A0V8M4U1</accession>
<dbReference type="GO" id="GO:0006487">
    <property type="term" value="P:protein N-linked glycosylation"/>
    <property type="evidence" value="ECO:0007669"/>
    <property type="project" value="TreeGrafter"/>
</dbReference>
<dbReference type="PATRIC" id="fig|61435.5.peg.288"/>
<dbReference type="NCBIfam" id="NF001484">
    <property type="entry name" value="PRK00331.1"/>
    <property type="match status" value="1"/>
</dbReference>
<dbReference type="SUPFAM" id="SSF53697">
    <property type="entry name" value="SIS domain"/>
    <property type="match status" value="1"/>
</dbReference>
<dbReference type="OrthoDB" id="106547at2"/>
<feature type="active site" description="For Fru-6P isomerization activity" evidence="10">
    <location>
        <position position="588"/>
    </location>
</feature>
<dbReference type="GO" id="GO:0004360">
    <property type="term" value="F:glutamine-fructose-6-phosphate transaminase (isomerizing) activity"/>
    <property type="evidence" value="ECO:0007669"/>
    <property type="project" value="UniProtKB-UniRule"/>
</dbReference>
<proteinExistence type="inferred from homology"/>
<evidence type="ECO:0000256" key="10">
    <source>
        <dbReference type="HAMAP-Rule" id="MF_00164"/>
    </source>
</evidence>
<evidence type="ECO:0000313" key="13">
    <source>
        <dbReference type="EMBL" id="KSV18660.1"/>
    </source>
</evidence>
<dbReference type="RefSeq" id="WP_058292152.1">
    <property type="nucleotide sequence ID" value="NZ_JGYD01000010.1"/>
</dbReference>
<evidence type="ECO:0000256" key="5">
    <source>
        <dbReference type="ARBA" id="ARBA00022490"/>
    </source>
</evidence>
<dbReference type="HAMAP" id="MF_00164">
    <property type="entry name" value="GlmS"/>
    <property type="match status" value="1"/>
</dbReference>
<feature type="active site" description="Nucleophile; for GATase activity" evidence="10">
    <location>
        <position position="2"/>
    </location>
</feature>
<dbReference type="EMBL" id="JGYD01000010">
    <property type="protein sequence ID" value="KSV18660.1"/>
    <property type="molecule type" value="Genomic_DNA"/>
</dbReference>
<protein>
    <recommendedName>
        <fullName evidence="4 10">Glutamine--fructose-6-phosphate aminotransferase [isomerizing]</fullName>
        <ecNumber evidence="3 10">2.6.1.16</ecNumber>
    </recommendedName>
    <alternativeName>
        <fullName evidence="10">D-fructose-6-phosphate amidotransferase</fullName>
    </alternativeName>
    <alternativeName>
        <fullName evidence="10">GFAT</fullName>
    </alternativeName>
    <alternativeName>
        <fullName evidence="10">Glucosamine-6-phosphate synthase</fullName>
    </alternativeName>
    <alternativeName>
        <fullName evidence="10">Hexosephosphate aminotransferase</fullName>
    </alternativeName>
    <alternativeName>
        <fullName evidence="10">L-glutamine--D-fructose-6-phosphate amidotransferase</fullName>
    </alternativeName>
</protein>
<name>A0A0V8M4U1_9CHLR</name>
<dbReference type="InterPro" id="IPR029055">
    <property type="entry name" value="Ntn_hydrolases_N"/>
</dbReference>
<dbReference type="PROSITE" id="PS51464">
    <property type="entry name" value="SIS"/>
    <property type="match status" value="2"/>
</dbReference>
<dbReference type="AlphaFoldDB" id="A0A0V8M4U1"/>
<reference evidence="13 14" key="1">
    <citation type="journal article" date="2015" name="Sci. Rep.">
        <title>A comparative genomics and reductive dehalogenase gene transcription study of two chloroethene-respiring bacteria, Dehalococcoides mccartyi strains MB and 11a.</title>
        <authorList>
            <person name="Low A."/>
            <person name="Shen Z."/>
            <person name="Cheng D."/>
            <person name="Rogers M.J."/>
            <person name="Lee P.K."/>
            <person name="He J."/>
        </authorList>
    </citation>
    <scope>NUCLEOTIDE SEQUENCE [LARGE SCALE GENOMIC DNA]</scope>
    <source>
        <strain evidence="13 14">MB</strain>
    </source>
</reference>
<dbReference type="FunFam" id="3.40.50.10490:FF:000001">
    <property type="entry name" value="Glutamine--fructose-6-phosphate aminotransferase [isomerizing]"/>
    <property type="match status" value="1"/>
</dbReference>
<dbReference type="PROSITE" id="PS51278">
    <property type="entry name" value="GATASE_TYPE_2"/>
    <property type="match status" value="1"/>
</dbReference>
<dbReference type="GO" id="GO:0046349">
    <property type="term" value="P:amino sugar biosynthetic process"/>
    <property type="evidence" value="ECO:0007669"/>
    <property type="project" value="UniProtKB-ARBA"/>
</dbReference>
<dbReference type="GO" id="GO:0005737">
    <property type="term" value="C:cytoplasm"/>
    <property type="evidence" value="ECO:0007669"/>
    <property type="project" value="UniProtKB-SubCell"/>
</dbReference>
<dbReference type="InterPro" id="IPR005855">
    <property type="entry name" value="GFAT"/>
</dbReference>
<dbReference type="Pfam" id="PF01380">
    <property type="entry name" value="SIS"/>
    <property type="match status" value="2"/>
</dbReference>
<evidence type="ECO:0000259" key="12">
    <source>
        <dbReference type="PROSITE" id="PS51464"/>
    </source>
</evidence>
<dbReference type="Pfam" id="PF13522">
    <property type="entry name" value="GATase_6"/>
    <property type="match status" value="1"/>
</dbReference>
<dbReference type="GO" id="GO:0097367">
    <property type="term" value="F:carbohydrate derivative binding"/>
    <property type="evidence" value="ECO:0007669"/>
    <property type="project" value="InterPro"/>
</dbReference>
<dbReference type="PANTHER" id="PTHR10937:SF0">
    <property type="entry name" value="GLUTAMINE--FRUCTOSE-6-PHOSPHATE TRANSAMINASE (ISOMERIZING)"/>
    <property type="match status" value="1"/>
</dbReference>
<evidence type="ECO:0000256" key="1">
    <source>
        <dbReference type="ARBA" id="ARBA00001031"/>
    </source>
</evidence>
<dbReference type="InterPro" id="IPR047084">
    <property type="entry name" value="GFAT_N"/>
</dbReference>
<keyword evidence="6 10" id="KW-0032">Aminotransferase</keyword>
<dbReference type="InterPro" id="IPR017932">
    <property type="entry name" value="GATase_2_dom"/>
</dbReference>
<feature type="domain" description="Glutamine amidotransferase type-2" evidence="11">
    <location>
        <begin position="2"/>
        <end position="213"/>
    </location>
</feature>